<feature type="transmembrane region" description="Helical" evidence="1">
    <location>
        <begin position="98"/>
        <end position="120"/>
    </location>
</feature>
<evidence type="ECO:0000313" key="2">
    <source>
        <dbReference type="EMBL" id="MYL81639.1"/>
    </source>
</evidence>
<gene>
    <name evidence="2" type="ORF">GTA51_00610</name>
</gene>
<organism evidence="2 3">
    <name type="scientific">Solidesulfovibrio aerotolerans</name>
    <dbReference type="NCBI Taxonomy" id="295255"/>
    <lineage>
        <taxon>Bacteria</taxon>
        <taxon>Pseudomonadati</taxon>
        <taxon>Thermodesulfobacteriota</taxon>
        <taxon>Desulfovibrionia</taxon>
        <taxon>Desulfovibrionales</taxon>
        <taxon>Desulfovibrionaceae</taxon>
        <taxon>Solidesulfovibrio</taxon>
    </lineage>
</organism>
<dbReference type="AlphaFoldDB" id="A0A7C9IL42"/>
<feature type="transmembrane region" description="Helical" evidence="1">
    <location>
        <begin position="20"/>
        <end position="46"/>
    </location>
</feature>
<evidence type="ECO:0000256" key="1">
    <source>
        <dbReference type="SAM" id="Phobius"/>
    </source>
</evidence>
<accession>A0A7C9IL42</accession>
<evidence type="ECO:0008006" key="4">
    <source>
        <dbReference type="Google" id="ProtNLM"/>
    </source>
</evidence>
<keyword evidence="1" id="KW-1133">Transmembrane helix</keyword>
<protein>
    <recommendedName>
        <fullName evidence="4">DUF898 family protein</fullName>
    </recommendedName>
</protein>
<dbReference type="OrthoDB" id="198456at2"/>
<keyword evidence="1" id="KW-0472">Membrane</keyword>
<reference evidence="2 3" key="1">
    <citation type="submission" date="2020-01" db="EMBL/GenBank/DDBJ databases">
        <title>Genome sequence of Desulfovibrio aerotolerans DSM 16695(T).</title>
        <authorList>
            <person name="Karnachuk O."/>
            <person name="Avakyan M."/>
            <person name="Mardanov A."/>
            <person name="Kadnikov V."/>
            <person name="Ravin N."/>
        </authorList>
    </citation>
    <scope>NUCLEOTIDE SEQUENCE [LARGE SCALE GENOMIC DNA]</scope>
    <source>
        <strain evidence="2 3">DSM 16695</strain>
    </source>
</reference>
<dbReference type="RefSeq" id="WP_160957820.1">
    <property type="nucleotide sequence ID" value="NZ_WVUD01000001.1"/>
</dbReference>
<keyword evidence="3" id="KW-1185">Reference proteome</keyword>
<dbReference type="Proteomes" id="UP000482487">
    <property type="component" value="Unassembled WGS sequence"/>
</dbReference>
<feature type="transmembrane region" description="Helical" evidence="1">
    <location>
        <begin position="66"/>
        <end position="86"/>
    </location>
</feature>
<evidence type="ECO:0000313" key="3">
    <source>
        <dbReference type="Proteomes" id="UP000482487"/>
    </source>
</evidence>
<sequence>MEARQTGVTFTGGALASFGYSFLFLFLFLLILPGAWGAVPFAVWWTANLAFDDGTQAEFTGRAADVWVLFAVLALLAWLPGIAAVVGGKSDKSNLMQFVLAVALFPLDAAVKLALYRWFFGNVRLTPGGSPHFTATYLGYLGWIVLLGLSFLTIIGWAWAAVAMVRWFCRHIESDAYSVSFVGTGWGLLWRSFVWLLGTVCIIPIPWVYRSMFAWGAGNLVLTHTAPAAVEDDFPVAGTA</sequence>
<feature type="transmembrane region" description="Helical" evidence="1">
    <location>
        <begin position="188"/>
        <end position="209"/>
    </location>
</feature>
<comment type="caution">
    <text evidence="2">The sequence shown here is derived from an EMBL/GenBank/DDBJ whole genome shotgun (WGS) entry which is preliminary data.</text>
</comment>
<keyword evidence="1" id="KW-0812">Transmembrane</keyword>
<feature type="transmembrane region" description="Helical" evidence="1">
    <location>
        <begin position="140"/>
        <end position="168"/>
    </location>
</feature>
<dbReference type="EMBL" id="WVUD01000001">
    <property type="protein sequence ID" value="MYL81639.1"/>
    <property type="molecule type" value="Genomic_DNA"/>
</dbReference>
<proteinExistence type="predicted"/>
<name>A0A7C9IL42_9BACT</name>